<sequence length="80" mass="8813">MAKLVNKLVDSFDHDEAPAPDVGCVRAVLAELVLTFLFVFTGVSASMAAGSGGKPGRLCRWRRWRRWLSRTRWPLAGGVV</sequence>
<protein>
    <submittedName>
        <fullName evidence="2">Uncharacterized protein</fullName>
    </submittedName>
</protein>
<keyword evidence="1" id="KW-1133">Transmembrane helix</keyword>
<feature type="transmembrane region" description="Helical" evidence="1">
    <location>
        <begin position="32"/>
        <end position="53"/>
    </location>
</feature>
<organism evidence="2">
    <name type="scientific">Zea mays</name>
    <name type="common">Maize</name>
    <dbReference type="NCBI Taxonomy" id="4577"/>
    <lineage>
        <taxon>Eukaryota</taxon>
        <taxon>Viridiplantae</taxon>
        <taxon>Streptophyta</taxon>
        <taxon>Embryophyta</taxon>
        <taxon>Tracheophyta</taxon>
        <taxon>Spermatophyta</taxon>
        <taxon>Magnoliopsida</taxon>
        <taxon>Liliopsida</taxon>
        <taxon>Poales</taxon>
        <taxon>Poaceae</taxon>
        <taxon>PACMAD clade</taxon>
        <taxon>Panicoideae</taxon>
        <taxon>Andropogonodae</taxon>
        <taxon>Andropogoneae</taxon>
        <taxon>Tripsacinae</taxon>
        <taxon>Zea</taxon>
    </lineage>
</organism>
<evidence type="ECO:0000313" key="2">
    <source>
        <dbReference type="EMBL" id="ACG37480.1"/>
    </source>
</evidence>
<name>B6TK47_MAIZE</name>
<accession>B6TK47</accession>
<keyword evidence="1" id="KW-0472">Membrane</keyword>
<dbReference type="EMBL" id="EU965362">
    <property type="protein sequence ID" value="ACG37480.1"/>
    <property type="molecule type" value="mRNA"/>
</dbReference>
<reference evidence="2" key="1">
    <citation type="journal article" date="2009" name="Plant Mol. Biol.">
        <title>Insights into corn genes derived from large-scale cDNA sequencing.</title>
        <authorList>
            <person name="Alexandrov N.N."/>
            <person name="Brover V.V."/>
            <person name="Freidin S."/>
            <person name="Troukhan M.E."/>
            <person name="Tatarinova T.V."/>
            <person name="Zhang H."/>
            <person name="Swaller T.J."/>
            <person name="Lu Y.P."/>
            <person name="Bouck J."/>
            <person name="Flavell R.B."/>
            <person name="Feldmann K.A."/>
        </authorList>
    </citation>
    <scope>NUCLEOTIDE SEQUENCE</scope>
</reference>
<dbReference type="AlphaFoldDB" id="B6TK47"/>
<proteinExistence type="evidence at transcript level"/>
<keyword evidence="1" id="KW-0812">Transmembrane</keyword>
<evidence type="ECO:0000256" key="1">
    <source>
        <dbReference type="SAM" id="Phobius"/>
    </source>
</evidence>